<evidence type="ECO:0000256" key="6">
    <source>
        <dbReference type="ARBA" id="ARBA00023136"/>
    </source>
</evidence>
<keyword evidence="13" id="KW-1185">Reference proteome</keyword>
<feature type="transmembrane region" description="Helical" evidence="10">
    <location>
        <begin position="36"/>
        <end position="56"/>
    </location>
</feature>
<feature type="transmembrane region" description="Helical" evidence="10">
    <location>
        <begin position="148"/>
        <end position="166"/>
    </location>
</feature>
<keyword evidence="4 10" id="KW-1133">Transmembrane helix</keyword>
<keyword evidence="8 9" id="KW-0807">Transducer</keyword>
<dbReference type="PANTHER" id="PTHR22752:SF1">
    <property type="entry name" value="G-PROTEIN COUPLED RECEPTOR 176"/>
    <property type="match status" value="1"/>
</dbReference>
<evidence type="ECO:0000256" key="8">
    <source>
        <dbReference type="ARBA" id="ARBA00023224"/>
    </source>
</evidence>
<gene>
    <name evidence="12" type="ORF">PEVE_00015414</name>
</gene>
<comment type="similarity">
    <text evidence="9">Belongs to the G-protein coupled receptor 1 family.</text>
</comment>
<dbReference type="Proteomes" id="UP001159427">
    <property type="component" value="Unassembled WGS sequence"/>
</dbReference>
<organism evidence="12 13">
    <name type="scientific">Porites evermanni</name>
    <dbReference type="NCBI Taxonomy" id="104178"/>
    <lineage>
        <taxon>Eukaryota</taxon>
        <taxon>Metazoa</taxon>
        <taxon>Cnidaria</taxon>
        <taxon>Anthozoa</taxon>
        <taxon>Hexacorallia</taxon>
        <taxon>Scleractinia</taxon>
        <taxon>Fungiina</taxon>
        <taxon>Poritidae</taxon>
        <taxon>Porites</taxon>
    </lineage>
</organism>
<feature type="transmembrane region" description="Helical" evidence="10">
    <location>
        <begin position="68"/>
        <end position="88"/>
    </location>
</feature>
<evidence type="ECO:0000313" key="13">
    <source>
        <dbReference type="Proteomes" id="UP001159427"/>
    </source>
</evidence>
<keyword evidence="6 10" id="KW-0472">Membrane</keyword>
<evidence type="ECO:0000256" key="4">
    <source>
        <dbReference type="ARBA" id="ARBA00022989"/>
    </source>
</evidence>
<evidence type="ECO:0000256" key="10">
    <source>
        <dbReference type="SAM" id="Phobius"/>
    </source>
</evidence>
<dbReference type="PROSITE" id="PS50262">
    <property type="entry name" value="G_PROTEIN_RECEP_F1_2"/>
    <property type="match status" value="1"/>
</dbReference>
<feature type="domain" description="G-protein coupled receptors family 1 profile" evidence="11">
    <location>
        <begin position="47"/>
        <end position="305"/>
    </location>
</feature>
<keyword evidence="7 9" id="KW-0675">Receptor</keyword>
<comment type="caution">
    <text evidence="12">The sequence shown here is derived from an EMBL/GenBank/DDBJ whole genome shotgun (WGS) entry which is preliminary data.</text>
</comment>
<dbReference type="PANTHER" id="PTHR22752">
    <property type="entry name" value="G PROTEIN-COUPLED RECEPTOR"/>
    <property type="match status" value="1"/>
</dbReference>
<evidence type="ECO:0000256" key="2">
    <source>
        <dbReference type="ARBA" id="ARBA00022475"/>
    </source>
</evidence>
<evidence type="ECO:0000256" key="3">
    <source>
        <dbReference type="ARBA" id="ARBA00022692"/>
    </source>
</evidence>
<dbReference type="InterPro" id="IPR000276">
    <property type="entry name" value="GPCR_Rhodpsn"/>
</dbReference>
<dbReference type="Gene3D" id="1.20.1070.10">
    <property type="entry name" value="Rhodopsin 7-helix transmembrane proteins"/>
    <property type="match status" value="1"/>
</dbReference>
<sequence>MNFNSTLNVSTFQKRRITEEKEGFIGDLDAPARGSLMILNISLAILGNFFIVLTYCRNFKMRTVTNTLVVSLCISDMLSAVADTPYWIAFLAKKDLYNSNFVFCRLMLSFGDFFIVAALLNMCGIALDRFITLVKGLRRKITRKRARIIVSWPWLQALISAIPWCLSGENCKERCHSYFPHIYEPEITPRTINIIFKISHLVLPIFSIYYVFLRILNSVRSSRKVNLENSYISRNSSAEKFAVDAYKRSSKTAIILFTMFLFCTLPYLAVTFYSIVTGKPLTDFKAGFAIYFIFSLKRSLFPAIYIFRNRMILSYLQETFRCSICGGSSKSDNARDSFVYTSNTNSSCFVLFCRKSFRSRVHPTVYDGDHQHYPKHLDVYFVGNVKDTKAIIEDQFVNIVAMERKDNECESRDADT</sequence>
<evidence type="ECO:0000259" key="11">
    <source>
        <dbReference type="PROSITE" id="PS50262"/>
    </source>
</evidence>
<evidence type="ECO:0000256" key="9">
    <source>
        <dbReference type="RuleBase" id="RU000688"/>
    </source>
</evidence>
<keyword evidence="2" id="KW-1003">Cell membrane</keyword>
<dbReference type="CDD" id="cd00637">
    <property type="entry name" value="7tm_classA_rhodopsin-like"/>
    <property type="match status" value="1"/>
</dbReference>
<protein>
    <recommendedName>
        <fullName evidence="11">G-protein coupled receptors family 1 profile domain-containing protein</fullName>
    </recommendedName>
</protein>
<accession>A0ABN8M4F3</accession>
<reference evidence="12 13" key="1">
    <citation type="submission" date="2022-05" db="EMBL/GenBank/DDBJ databases">
        <authorList>
            <consortium name="Genoscope - CEA"/>
            <person name="William W."/>
        </authorList>
    </citation>
    <scope>NUCLEOTIDE SEQUENCE [LARGE SCALE GENOMIC DNA]</scope>
</reference>
<feature type="transmembrane region" description="Helical" evidence="10">
    <location>
        <begin position="194"/>
        <end position="213"/>
    </location>
</feature>
<dbReference type="PRINTS" id="PR00237">
    <property type="entry name" value="GPCRRHODOPSN"/>
</dbReference>
<feature type="transmembrane region" description="Helical" evidence="10">
    <location>
        <begin position="288"/>
        <end position="307"/>
    </location>
</feature>
<dbReference type="Pfam" id="PF00001">
    <property type="entry name" value="7tm_1"/>
    <property type="match status" value="1"/>
</dbReference>
<proteinExistence type="inferred from homology"/>
<evidence type="ECO:0000256" key="7">
    <source>
        <dbReference type="ARBA" id="ARBA00023170"/>
    </source>
</evidence>
<comment type="subcellular location">
    <subcellularLocation>
        <location evidence="1">Cell membrane</location>
        <topology evidence="1">Multi-pass membrane protein</topology>
    </subcellularLocation>
</comment>
<feature type="transmembrane region" description="Helical" evidence="10">
    <location>
        <begin position="108"/>
        <end position="127"/>
    </location>
</feature>
<evidence type="ECO:0000313" key="12">
    <source>
        <dbReference type="EMBL" id="CAH3022447.1"/>
    </source>
</evidence>
<evidence type="ECO:0000256" key="5">
    <source>
        <dbReference type="ARBA" id="ARBA00023040"/>
    </source>
</evidence>
<feature type="transmembrane region" description="Helical" evidence="10">
    <location>
        <begin position="254"/>
        <end position="276"/>
    </location>
</feature>
<dbReference type="InterPro" id="IPR017452">
    <property type="entry name" value="GPCR_Rhodpsn_7TM"/>
</dbReference>
<name>A0ABN8M4F3_9CNID</name>
<keyword evidence="5 9" id="KW-0297">G-protein coupled receptor</keyword>
<dbReference type="EMBL" id="CALNXI010000219">
    <property type="protein sequence ID" value="CAH3022447.1"/>
    <property type="molecule type" value="Genomic_DNA"/>
</dbReference>
<keyword evidence="3 9" id="KW-0812">Transmembrane</keyword>
<dbReference type="SUPFAM" id="SSF81321">
    <property type="entry name" value="Family A G protein-coupled receptor-like"/>
    <property type="match status" value="1"/>
</dbReference>
<evidence type="ECO:0000256" key="1">
    <source>
        <dbReference type="ARBA" id="ARBA00004651"/>
    </source>
</evidence>
<dbReference type="PROSITE" id="PS00237">
    <property type="entry name" value="G_PROTEIN_RECEP_F1_1"/>
    <property type="match status" value="1"/>
</dbReference>